<dbReference type="Proteomes" id="UP000662703">
    <property type="component" value="Unassembled WGS sequence"/>
</dbReference>
<protein>
    <submittedName>
        <fullName evidence="2">Uncharacterized protein</fullName>
    </submittedName>
</protein>
<keyword evidence="1" id="KW-1133">Transmembrane helix</keyword>
<gene>
    <name evidence="2" type="ORF">Y5W_03745</name>
</gene>
<feature type="transmembrane region" description="Helical" evidence="1">
    <location>
        <begin position="35"/>
        <end position="53"/>
    </location>
</feature>
<keyword evidence="1" id="KW-0472">Membrane</keyword>
<dbReference type="EMBL" id="ARXX01000107">
    <property type="protein sequence ID" value="MBF5058451.1"/>
    <property type="molecule type" value="Genomic_DNA"/>
</dbReference>
<evidence type="ECO:0000313" key="2">
    <source>
        <dbReference type="EMBL" id="MBF5058451.1"/>
    </source>
</evidence>
<evidence type="ECO:0000313" key="3">
    <source>
        <dbReference type="Proteomes" id="UP000662703"/>
    </source>
</evidence>
<accession>A0ABS0AWE6</accession>
<keyword evidence="1" id="KW-0812">Transmembrane</keyword>
<reference evidence="2 3" key="1">
    <citation type="submission" date="2012-09" db="EMBL/GenBank/DDBJ databases">
        <title>Genome Sequence of alkane-degrading Bacterium Alcanivorax sp. 521-1.</title>
        <authorList>
            <person name="Lai Q."/>
            <person name="Shao Z."/>
        </authorList>
    </citation>
    <scope>NUCLEOTIDE SEQUENCE [LARGE SCALE GENOMIC DNA]</scope>
    <source>
        <strain evidence="2 3">521-1</strain>
    </source>
</reference>
<sequence>MIFHQGLLALLYAAGVVPAPPYNLAASEPLGVPAVVSLAFWGGIWGLPLWWLIRYKPARLFWLVSLLFGAIAPTVVAMLLVFPLKELPVSLVTWLGGFLLNGAWGLGVALFMGPIFRCHPRAPDILNR</sequence>
<feature type="transmembrane region" description="Helical" evidence="1">
    <location>
        <begin position="60"/>
        <end position="82"/>
    </location>
</feature>
<feature type="transmembrane region" description="Helical" evidence="1">
    <location>
        <begin position="94"/>
        <end position="116"/>
    </location>
</feature>
<evidence type="ECO:0000256" key="1">
    <source>
        <dbReference type="SAM" id="Phobius"/>
    </source>
</evidence>
<name>A0ABS0AWE6_9GAMM</name>
<comment type="caution">
    <text evidence="2">The sequence shown here is derived from an EMBL/GenBank/DDBJ whole genome shotgun (WGS) entry which is preliminary data.</text>
</comment>
<organism evidence="2 3">
    <name type="scientific">Alloalcanivorax profundimaris</name>
    <dbReference type="NCBI Taxonomy" id="2735259"/>
    <lineage>
        <taxon>Bacteria</taxon>
        <taxon>Pseudomonadati</taxon>
        <taxon>Pseudomonadota</taxon>
        <taxon>Gammaproteobacteria</taxon>
        <taxon>Oceanospirillales</taxon>
        <taxon>Alcanivoracaceae</taxon>
        <taxon>Alloalcanivorax</taxon>
    </lineage>
</organism>
<proteinExistence type="predicted"/>
<keyword evidence="3" id="KW-1185">Reference proteome</keyword>